<proteinExistence type="predicted"/>
<dbReference type="AlphaFoldDB" id="A0A4Y3PAP4"/>
<evidence type="ECO:0000313" key="2">
    <source>
        <dbReference type="EMBL" id="GEB30527.1"/>
    </source>
</evidence>
<feature type="transmembrane region" description="Helical" evidence="1">
    <location>
        <begin position="140"/>
        <end position="157"/>
    </location>
</feature>
<dbReference type="GeneID" id="87614808"/>
<evidence type="ECO:0000256" key="1">
    <source>
        <dbReference type="SAM" id="Phobius"/>
    </source>
</evidence>
<dbReference type="Proteomes" id="UP000316882">
    <property type="component" value="Unassembled WGS sequence"/>
</dbReference>
<gene>
    <name evidence="2" type="ORF">BPA01_01070</name>
</gene>
<keyword evidence="1" id="KW-0472">Membrane</keyword>
<name>A0A4Y3PAP4_BREPA</name>
<protein>
    <recommendedName>
        <fullName evidence="4">Prolipoprotein diacylglyceryl transferase</fullName>
    </recommendedName>
</protein>
<keyword evidence="1" id="KW-0812">Transmembrane</keyword>
<feature type="transmembrane region" description="Helical" evidence="1">
    <location>
        <begin position="194"/>
        <end position="215"/>
    </location>
</feature>
<comment type="caution">
    <text evidence="2">The sequence shown here is derived from an EMBL/GenBank/DDBJ whole genome shotgun (WGS) entry which is preliminary data.</text>
</comment>
<organism evidence="2 3">
    <name type="scientific">Brevibacillus parabrevis</name>
    <dbReference type="NCBI Taxonomy" id="54914"/>
    <lineage>
        <taxon>Bacteria</taxon>
        <taxon>Bacillati</taxon>
        <taxon>Bacillota</taxon>
        <taxon>Bacilli</taxon>
        <taxon>Bacillales</taxon>
        <taxon>Paenibacillaceae</taxon>
        <taxon>Brevibacillus</taxon>
    </lineage>
</organism>
<evidence type="ECO:0000313" key="3">
    <source>
        <dbReference type="Proteomes" id="UP000316882"/>
    </source>
</evidence>
<feature type="transmembrane region" description="Helical" evidence="1">
    <location>
        <begin position="47"/>
        <end position="66"/>
    </location>
</feature>
<dbReference type="EMBL" id="BJMH01000001">
    <property type="protein sequence ID" value="GEB30527.1"/>
    <property type="molecule type" value="Genomic_DNA"/>
</dbReference>
<reference evidence="2 3" key="1">
    <citation type="submission" date="2019-06" db="EMBL/GenBank/DDBJ databases">
        <title>Whole genome shotgun sequence of Brevibacillus parabrevis NBRC 12334.</title>
        <authorList>
            <person name="Hosoyama A."/>
            <person name="Uohara A."/>
            <person name="Ohji S."/>
            <person name="Ichikawa N."/>
        </authorList>
    </citation>
    <scope>NUCLEOTIDE SEQUENCE [LARGE SCALE GENOMIC DNA]</scope>
    <source>
        <strain evidence="2 3">NBRC 12334</strain>
    </source>
</reference>
<feature type="transmembrane region" description="Helical" evidence="1">
    <location>
        <begin position="12"/>
        <end position="35"/>
    </location>
</feature>
<dbReference type="RefSeq" id="WP_122962818.1">
    <property type="nucleotide sequence ID" value="NZ_BJMH01000001.1"/>
</dbReference>
<keyword evidence="1" id="KW-1133">Transmembrane helix</keyword>
<keyword evidence="3" id="KW-1185">Reference proteome</keyword>
<dbReference type="STRING" id="54914.AV540_12445"/>
<accession>A0A4Y3PAP4</accession>
<feature type="transmembrane region" description="Helical" evidence="1">
    <location>
        <begin position="113"/>
        <end position="134"/>
    </location>
</feature>
<evidence type="ECO:0008006" key="4">
    <source>
        <dbReference type="Google" id="ProtNLM"/>
    </source>
</evidence>
<feature type="transmembrane region" description="Helical" evidence="1">
    <location>
        <begin position="78"/>
        <end position="101"/>
    </location>
</feature>
<sequence>MWDAVQIGPFLLKMSTLAVIVSIATGFLAITFLVKKDRATRGALTELLSNAVLLGFLVWKFSYALFHLDQVVQNPSSLLYFSGGERGAWLAALAVLVYFSLRLRKKSVPVDLVAWAVATGSLAATGMYQLLTVLLEQSGFLYDVQQIVLCLLFLVWLQRARKQLNELAVWLMLLMWFAIGQVYVQFYVQPREAAFAGLSSEQLVYYGCALLLLFLSRRMTKRKGENADEV</sequence>
<feature type="transmembrane region" description="Helical" evidence="1">
    <location>
        <begin position="169"/>
        <end position="188"/>
    </location>
</feature>